<gene>
    <name evidence="2" type="ORF">DL762_005723</name>
</gene>
<feature type="region of interest" description="Disordered" evidence="1">
    <location>
        <begin position="343"/>
        <end position="392"/>
    </location>
</feature>
<evidence type="ECO:0000313" key="2">
    <source>
        <dbReference type="EMBL" id="RYO84322.1"/>
    </source>
</evidence>
<evidence type="ECO:0008006" key="4">
    <source>
        <dbReference type="Google" id="ProtNLM"/>
    </source>
</evidence>
<accession>A0ABY0H515</accession>
<dbReference type="Proteomes" id="UP000294003">
    <property type="component" value="Unassembled WGS sequence"/>
</dbReference>
<dbReference type="PANTHER" id="PTHR36847">
    <property type="entry name" value="AMIDOLIGASE ENZYME"/>
    <property type="match status" value="1"/>
</dbReference>
<reference evidence="2 3" key="1">
    <citation type="submission" date="2018-06" db="EMBL/GenBank/DDBJ databases">
        <title>Complete Genomes of Monosporascus.</title>
        <authorList>
            <person name="Robinson A.J."/>
            <person name="Natvig D.O."/>
        </authorList>
    </citation>
    <scope>NUCLEOTIDE SEQUENCE [LARGE SCALE GENOMIC DNA]</scope>
    <source>
        <strain evidence="2 3">CBS 609.92</strain>
    </source>
</reference>
<keyword evidence="3" id="KW-1185">Reference proteome</keyword>
<organism evidence="2 3">
    <name type="scientific">Monosporascus cannonballus</name>
    <dbReference type="NCBI Taxonomy" id="155416"/>
    <lineage>
        <taxon>Eukaryota</taxon>
        <taxon>Fungi</taxon>
        <taxon>Dikarya</taxon>
        <taxon>Ascomycota</taxon>
        <taxon>Pezizomycotina</taxon>
        <taxon>Sordariomycetes</taxon>
        <taxon>Xylariomycetidae</taxon>
        <taxon>Xylariales</taxon>
        <taxon>Xylariales incertae sedis</taxon>
        <taxon>Monosporascus</taxon>
    </lineage>
</organism>
<evidence type="ECO:0000313" key="3">
    <source>
        <dbReference type="Proteomes" id="UP000294003"/>
    </source>
</evidence>
<feature type="compositionally biased region" description="Polar residues" evidence="1">
    <location>
        <begin position="360"/>
        <end position="383"/>
    </location>
</feature>
<name>A0ABY0H515_9PEZI</name>
<dbReference type="PANTHER" id="PTHR36847:SF1">
    <property type="entry name" value="AMIDOLIGASE ENZYME"/>
    <property type="match status" value="1"/>
</dbReference>
<proteinExistence type="predicted"/>
<dbReference type="Pfam" id="PF12224">
    <property type="entry name" value="Amidoligase_2"/>
    <property type="match status" value="1"/>
</dbReference>
<comment type="caution">
    <text evidence="2">The sequence shown here is derived from an EMBL/GenBank/DDBJ whole genome shotgun (WGS) entry which is preliminary data.</text>
</comment>
<sequence>MASSSSATQSILAFGLEMEFLIRPNARMTSTLIKQGWDAGVKPNNKDEQRKTTNRAIMHRAIAGSLRAAGVPAGLNTQNFKEWTVVDERSLDEVGDYWRVELVSRTMFTVEIWQYEVDQVFRGLLADWDIRLTTGCSMHVHVSTGITQETRYTMDQIRRIMKGIALFDDAITKIMPAYRKNNEWAMSNFQGREAPARLKQLYAAVPTHTWAPLFERFDKVKMKQMVFLELGQSRYMSWNFSNLNAQCGTVEFRRPPAVGSAPEAKHWAGVTLGFVSQALITDYTPYKSSKQYPPVISLSRFVNDGINRLGRTCQGAVNNAALVENRSAAAPHTAAELQAIARKKAEKNSRGSPFVEKANSRPNTPVSRDSSPGAMSNASNGSGKSRKKHRWF</sequence>
<protein>
    <recommendedName>
        <fullName evidence="4">Amidoligase enzyme</fullName>
    </recommendedName>
</protein>
<dbReference type="EMBL" id="QJNS01000165">
    <property type="protein sequence ID" value="RYO84322.1"/>
    <property type="molecule type" value="Genomic_DNA"/>
</dbReference>
<evidence type="ECO:0000256" key="1">
    <source>
        <dbReference type="SAM" id="MobiDB-lite"/>
    </source>
</evidence>
<dbReference type="InterPro" id="IPR022025">
    <property type="entry name" value="Amidoligase_2"/>
</dbReference>